<accession>A0A5Q0BJ41</accession>
<keyword evidence="3" id="KW-1185">Reference proteome</keyword>
<gene>
    <name evidence="2" type="ORF">F6R98_03655</name>
</gene>
<evidence type="ECO:0000256" key="1">
    <source>
        <dbReference type="SAM" id="MobiDB-lite"/>
    </source>
</evidence>
<dbReference type="EMBL" id="CP044205">
    <property type="protein sequence ID" value="QFY41836.1"/>
    <property type="molecule type" value="Genomic_DNA"/>
</dbReference>
<proteinExistence type="predicted"/>
<evidence type="ECO:0000313" key="2">
    <source>
        <dbReference type="EMBL" id="QFY41836.1"/>
    </source>
</evidence>
<evidence type="ECO:0000313" key="3">
    <source>
        <dbReference type="Proteomes" id="UP000325755"/>
    </source>
</evidence>
<dbReference type="Proteomes" id="UP000325755">
    <property type="component" value="Chromosome"/>
</dbReference>
<dbReference type="InParanoid" id="A0A5Q0BJ41"/>
<feature type="region of interest" description="Disordered" evidence="1">
    <location>
        <begin position="16"/>
        <end position="46"/>
    </location>
</feature>
<dbReference type="KEGG" id="mmob:F6R98_03655"/>
<dbReference type="RefSeq" id="WP_153247818.1">
    <property type="nucleotide sequence ID" value="NZ_CP044205.1"/>
</dbReference>
<name>A0A5Q0BJ41_9GAMM</name>
<protein>
    <submittedName>
        <fullName evidence="2">Uncharacterized protein</fullName>
    </submittedName>
</protein>
<reference evidence="2 3" key="1">
    <citation type="submission" date="2019-09" db="EMBL/GenBank/DDBJ databases">
        <title>Ecophysiology of the spiral-shaped methanotroph Methylospira mobilis as revealed by the complete genome sequence.</title>
        <authorList>
            <person name="Oshkin I.Y."/>
            <person name="Dedysh S.N."/>
            <person name="Miroshnikov K."/>
            <person name="Danilova O.V."/>
            <person name="Hakobyan A."/>
            <person name="Liesack W."/>
        </authorList>
    </citation>
    <scope>NUCLEOTIDE SEQUENCE [LARGE SCALE GENOMIC DNA]</scope>
    <source>
        <strain evidence="2 3">Shm1</strain>
    </source>
</reference>
<organism evidence="2 3">
    <name type="scientific">Candidatus Methylospira mobilis</name>
    <dbReference type="NCBI Taxonomy" id="1808979"/>
    <lineage>
        <taxon>Bacteria</taxon>
        <taxon>Pseudomonadati</taxon>
        <taxon>Pseudomonadota</taxon>
        <taxon>Gammaproteobacteria</taxon>
        <taxon>Methylococcales</taxon>
        <taxon>Methylococcaceae</taxon>
        <taxon>Candidatus Methylospira</taxon>
    </lineage>
</organism>
<dbReference type="AlphaFoldDB" id="A0A5Q0BJ41"/>
<feature type="compositionally biased region" description="Low complexity" evidence="1">
    <location>
        <begin position="36"/>
        <end position="46"/>
    </location>
</feature>
<sequence length="84" mass="9388">MNVSAISHYTRNWSQVDGLGQSYGDETSVMRETGVQQASRSQQSAQALPSGGFQELLLGAMESFNNSATIRTERRKDKSYTNYY</sequence>